<dbReference type="InterPro" id="IPR004045">
    <property type="entry name" value="Glutathione_S-Trfase_N"/>
</dbReference>
<dbReference type="Pfam" id="PF02798">
    <property type="entry name" value="GST_N"/>
    <property type="match status" value="1"/>
</dbReference>
<dbReference type="InterPro" id="IPR036249">
    <property type="entry name" value="Thioredoxin-like_sf"/>
</dbReference>
<dbReference type="SUPFAM" id="SSF47616">
    <property type="entry name" value="GST C-terminal domain-like"/>
    <property type="match status" value="1"/>
</dbReference>
<comment type="subunit">
    <text evidence="1">Homodimer.</text>
</comment>
<evidence type="ECO:0000313" key="6">
    <source>
        <dbReference type="Proteomes" id="UP000183063"/>
    </source>
</evidence>
<dbReference type="InterPro" id="IPR036282">
    <property type="entry name" value="Glutathione-S-Trfase_C_sf"/>
</dbReference>
<dbReference type="SFLD" id="SFLDG01151">
    <property type="entry name" value="Main.2:_Nu-like"/>
    <property type="match status" value="1"/>
</dbReference>
<keyword evidence="5" id="KW-0413">Isomerase</keyword>
<proteinExistence type="inferred from homology"/>
<dbReference type="Pfam" id="PF00043">
    <property type="entry name" value="GST_C"/>
    <property type="match status" value="1"/>
</dbReference>
<dbReference type="InterPro" id="IPR010987">
    <property type="entry name" value="Glutathione-S-Trfase_C-like"/>
</dbReference>
<evidence type="ECO:0000259" key="3">
    <source>
        <dbReference type="PROSITE" id="PS50404"/>
    </source>
</evidence>
<dbReference type="SUPFAM" id="SSF52833">
    <property type="entry name" value="Thioredoxin-like"/>
    <property type="match status" value="1"/>
</dbReference>
<dbReference type="CDD" id="cd03056">
    <property type="entry name" value="GST_N_4"/>
    <property type="match status" value="1"/>
</dbReference>
<reference evidence="6" key="1">
    <citation type="submission" date="2016-10" db="EMBL/GenBank/DDBJ databases">
        <authorList>
            <person name="Wibberg D."/>
        </authorList>
    </citation>
    <scope>NUCLEOTIDE SEQUENCE [LARGE SCALE GENOMIC DNA]</scope>
</reference>
<dbReference type="GO" id="GO:0006749">
    <property type="term" value="P:glutathione metabolic process"/>
    <property type="evidence" value="ECO:0007669"/>
    <property type="project" value="TreeGrafter"/>
</dbReference>
<evidence type="ECO:0000313" key="5">
    <source>
        <dbReference type="EMBL" id="SEH93548.1"/>
    </source>
</evidence>
<protein>
    <submittedName>
        <fullName evidence="5">Maleylpyruvate isomerase</fullName>
        <ecNumber evidence="5">5.2.1.4</ecNumber>
    </submittedName>
</protein>
<sequence>MSGHLNTETRPMKLYSHPLSGHSHRARLFLSLIGVDVDVVAVDLAAREHKSASFLALNPFGQLPVLEDGGVIISDSNAILVYLAKKYAPEGWLPEEPAAAAAVQRWLSVAAGEIAYGPCAARLVTLFGAKFDSEDVIARAHRILQLIDDRLVDREWIAANRPTIADVALYSYIARAPEGNVDRSGYRNVTAWLQRIEALPGFQPFQKSPVGIVEAA</sequence>
<evidence type="ECO:0000259" key="4">
    <source>
        <dbReference type="PROSITE" id="PS50405"/>
    </source>
</evidence>
<dbReference type="EC" id="5.2.1.4" evidence="5"/>
<dbReference type="CDD" id="cd03206">
    <property type="entry name" value="GST_C_7"/>
    <property type="match status" value="1"/>
</dbReference>
<dbReference type="PANTHER" id="PTHR43969">
    <property type="entry name" value="GLUTATHIONE S TRANSFERASE D10, ISOFORM A-RELATED"/>
    <property type="match status" value="1"/>
</dbReference>
<name>A0A1K0J2F8_9HYPH</name>
<dbReference type="PANTHER" id="PTHR43969:SF9">
    <property type="entry name" value="GLUTATHIONE S TRANSFERASE D10, ISOFORM A-RELATED"/>
    <property type="match status" value="1"/>
</dbReference>
<dbReference type="Gene3D" id="3.40.30.10">
    <property type="entry name" value="Glutaredoxin"/>
    <property type="match status" value="1"/>
</dbReference>
<dbReference type="InterPro" id="IPR004046">
    <property type="entry name" value="GST_C"/>
</dbReference>
<accession>A0A1K0J2F8</accession>
<dbReference type="STRING" id="501024.RTCCBAU85039_3173"/>
<keyword evidence="5" id="KW-0670">Pyruvate</keyword>
<dbReference type="Gene3D" id="1.20.1050.10">
    <property type="match status" value="1"/>
</dbReference>
<dbReference type="PROSITE" id="PS50405">
    <property type="entry name" value="GST_CTER"/>
    <property type="match status" value="1"/>
</dbReference>
<dbReference type="GO" id="GO:0004364">
    <property type="term" value="F:glutathione transferase activity"/>
    <property type="evidence" value="ECO:0007669"/>
    <property type="project" value="TreeGrafter"/>
</dbReference>
<dbReference type="AlphaFoldDB" id="A0A1K0J2F8"/>
<feature type="domain" description="GST N-terminal" evidence="3">
    <location>
        <begin position="10"/>
        <end position="91"/>
    </location>
</feature>
<comment type="similarity">
    <text evidence="2">Belongs to the GST superfamily.</text>
</comment>
<dbReference type="GO" id="GO:0050077">
    <property type="term" value="F:maleylpyruvate isomerase activity"/>
    <property type="evidence" value="ECO:0007669"/>
    <property type="project" value="UniProtKB-EC"/>
</dbReference>
<dbReference type="Proteomes" id="UP000183063">
    <property type="component" value="Unassembled WGS sequence"/>
</dbReference>
<dbReference type="PROSITE" id="PS50404">
    <property type="entry name" value="GST_NTER"/>
    <property type="match status" value="1"/>
</dbReference>
<dbReference type="SFLD" id="SFLDG00358">
    <property type="entry name" value="Main_(cytGST)"/>
    <property type="match status" value="1"/>
</dbReference>
<dbReference type="InterPro" id="IPR040079">
    <property type="entry name" value="Glutathione_S-Trfase"/>
</dbReference>
<organism evidence="5 6">
    <name type="scientific">Rhizobium tibeticum</name>
    <dbReference type="NCBI Taxonomy" id="501024"/>
    <lineage>
        <taxon>Bacteria</taxon>
        <taxon>Pseudomonadati</taxon>
        <taxon>Pseudomonadota</taxon>
        <taxon>Alphaproteobacteria</taxon>
        <taxon>Hyphomicrobiales</taxon>
        <taxon>Rhizobiaceae</taxon>
        <taxon>Rhizobium/Agrobacterium group</taxon>
        <taxon>Rhizobium</taxon>
    </lineage>
</organism>
<dbReference type="EMBL" id="FNXB01000015">
    <property type="protein sequence ID" value="SEH93548.1"/>
    <property type="molecule type" value="Genomic_DNA"/>
</dbReference>
<gene>
    <name evidence="5" type="primary">nagL_1</name>
    <name evidence="5" type="ORF">RTCCBAU85039_3173</name>
</gene>
<feature type="domain" description="GST C-terminal" evidence="4">
    <location>
        <begin position="96"/>
        <end position="216"/>
    </location>
</feature>
<evidence type="ECO:0000256" key="2">
    <source>
        <dbReference type="RuleBase" id="RU003494"/>
    </source>
</evidence>
<dbReference type="SFLD" id="SFLDS00019">
    <property type="entry name" value="Glutathione_Transferase_(cytos"/>
    <property type="match status" value="1"/>
</dbReference>
<evidence type="ECO:0000256" key="1">
    <source>
        <dbReference type="ARBA" id="ARBA00011738"/>
    </source>
</evidence>